<keyword evidence="3" id="KW-0813">Transport</keyword>
<dbReference type="PROSITE" id="PS50236">
    <property type="entry name" value="CHCR"/>
    <property type="match status" value="1"/>
</dbReference>
<name>A0ABV0PS14_9TELE</name>
<evidence type="ECO:0000256" key="5">
    <source>
        <dbReference type="ARBA" id="ARBA00022771"/>
    </source>
</evidence>
<protein>
    <recommendedName>
        <fullName evidence="10">PEP5/VPS11 N-terminal domain-containing protein</fullName>
    </recommendedName>
</protein>
<feature type="non-terminal residue" evidence="11">
    <location>
        <position position="1"/>
    </location>
</feature>
<dbReference type="PANTHER" id="PTHR23323:SF24">
    <property type="entry name" value="VACUOLAR PROTEIN SORTING-ASSOCIATED PROTEIN 11 HOMOLOG"/>
    <property type="match status" value="1"/>
</dbReference>
<dbReference type="InterPro" id="IPR011990">
    <property type="entry name" value="TPR-like_helical_dom_sf"/>
</dbReference>
<keyword evidence="12" id="KW-1185">Reference proteome</keyword>
<accession>A0ABV0PS14</accession>
<comment type="caution">
    <text evidence="11">The sequence shown here is derived from an EMBL/GenBank/DDBJ whole genome shotgun (WGS) entry which is preliminary data.</text>
</comment>
<dbReference type="Proteomes" id="UP001476798">
    <property type="component" value="Unassembled WGS sequence"/>
</dbReference>
<evidence type="ECO:0000256" key="8">
    <source>
        <dbReference type="ARBA" id="ARBA00023136"/>
    </source>
</evidence>
<evidence type="ECO:0000256" key="3">
    <source>
        <dbReference type="ARBA" id="ARBA00022448"/>
    </source>
</evidence>
<keyword evidence="7" id="KW-0653">Protein transport</keyword>
<evidence type="ECO:0000313" key="11">
    <source>
        <dbReference type="EMBL" id="MEQ2186147.1"/>
    </source>
</evidence>
<dbReference type="PANTHER" id="PTHR23323">
    <property type="entry name" value="VACUOLAR PROTEIN SORTING-ASSOCIATED PROTEIN"/>
    <property type="match status" value="1"/>
</dbReference>
<keyword evidence="4" id="KW-0479">Metal-binding</keyword>
<organism evidence="11 12">
    <name type="scientific">Goodea atripinnis</name>
    <dbReference type="NCBI Taxonomy" id="208336"/>
    <lineage>
        <taxon>Eukaryota</taxon>
        <taxon>Metazoa</taxon>
        <taxon>Chordata</taxon>
        <taxon>Craniata</taxon>
        <taxon>Vertebrata</taxon>
        <taxon>Euteleostomi</taxon>
        <taxon>Actinopterygii</taxon>
        <taxon>Neopterygii</taxon>
        <taxon>Teleostei</taxon>
        <taxon>Neoteleostei</taxon>
        <taxon>Acanthomorphata</taxon>
        <taxon>Ovalentaria</taxon>
        <taxon>Atherinomorphae</taxon>
        <taxon>Cyprinodontiformes</taxon>
        <taxon>Goodeidae</taxon>
        <taxon>Goodea</taxon>
    </lineage>
</organism>
<sequence length="184" mass="21248">LDTHGCALRCSSLADPSQDSQFIVAGDECVYLYQPDERGPCFAFDGHKLLANWHRGYLFLLIRHVKSPNNTIGKLEPSYVIRKFLDAQRIHNLTAYLQALHRQSLANADHTTLLLNCYTKLKDSSKLEEFIKSSESEVHFDVEIAIKVLRQAGYHSHAVFLAERHQHHEWYLKIQLEDLKVKHL</sequence>
<gene>
    <name evidence="11" type="ORF">GOODEAATRI_025685</name>
</gene>
<feature type="repeat" description="CHCR" evidence="9">
    <location>
        <begin position="68"/>
        <end position="184"/>
    </location>
</feature>
<evidence type="ECO:0000256" key="9">
    <source>
        <dbReference type="PROSITE-ProRule" id="PRU01006"/>
    </source>
</evidence>
<dbReference type="Pfam" id="PF23341">
    <property type="entry name" value="PEP5_VPS11_N"/>
    <property type="match status" value="1"/>
</dbReference>
<dbReference type="EMBL" id="JAHRIO010083020">
    <property type="protein sequence ID" value="MEQ2186147.1"/>
    <property type="molecule type" value="Genomic_DNA"/>
</dbReference>
<evidence type="ECO:0000256" key="4">
    <source>
        <dbReference type="ARBA" id="ARBA00022723"/>
    </source>
</evidence>
<dbReference type="Gene3D" id="1.25.40.10">
    <property type="entry name" value="Tetratricopeptide repeat domain"/>
    <property type="match status" value="1"/>
</dbReference>
<evidence type="ECO:0000256" key="7">
    <source>
        <dbReference type="ARBA" id="ARBA00022927"/>
    </source>
</evidence>
<reference evidence="11 12" key="1">
    <citation type="submission" date="2021-06" db="EMBL/GenBank/DDBJ databases">
        <authorList>
            <person name="Palmer J.M."/>
        </authorList>
    </citation>
    <scope>NUCLEOTIDE SEQUENCE [LARGE SCALE GENOMIC DNA]</scope>
    <source>
        <strain evidence="11 12">GA_2019</strain>
        <tissue evidence="11">Muscle</tissue>
    </source>
</reference>
<evidence type="ECO:0000259" key="10">
    <source>
        <dbReference type="Pfam" id="PF23341"/>
    </source>
</evidence>
<dbReference type="InterPro" id="IPR057308">
    <property type="entry name" value="CHCR_PEP5_VPS11"/>
</dbReference>
<evidence type="ECO:0000256" key="1">
    <source>
        <dbReference type="ARBA" id="ARBA00004492"/>
    </source>
</evidence>
<proteinExistence type="predicted"/>
<comment type="subcellular location">
    <subcellularLocation>
        <location evidence="1">Late endosome membrane</location>
        <topology evidence="1">Peripheral membrane protein</topology>
        <orientation evidence="1">Cytoplasmic side</orientation>
    </subcellularLocation>
    <subcellularLocation>
        <location evidence="2">Lysosome membrane</location>
        <topology evidence="2">Peripheral membrane protein</topology>
        <orientation evidence="2">Cytoplasmic side</orientation>
    </subcellularLocation>
</comment>
<feature type="domain" description="PEP5/VPS11 N-terminal" evidence="10">
    <location>
        <begin position="1"/>
        <end position="67"/>
    </location>
</feature>
<keyword evidence="6" id="KW-0862">Zinc</keyword>
<dbReference type="Pfam" id="PF23356">
    <property type="entry name" value="TPR_PEP5_VPS11"/>
    <property type="match status" value="1"/>
</dbReference>
<dbReference type="InterPro" id="IPR057307">
    <property type="entry name" value="PEP5_VPS11_N"/>
</dbReference>
<keyword evidence="8" id="KW-0472">Membrane</keyword>
<keyword evidence="5" id="KW-0863">Zinc-finger</keyword>
<evidence type="ECO:0000256" key="2">
    <source>
        <dbReference type="ARBA" id="ARBA00004630"/>
    </source>
</evidence>
<evidence type="ECO:0000313" key="12">
    <source>
        <dbReference type="Proteomes" id="UP001476798"/>
    </source>
</evidence>
<dbReference type="InterPro" id="IPR000547">
    <property type="entry name" value="Clathrin_H-chain/VPS_repeat"/>
</dbReference>
<evidence type="ECO:0000256" key="6">
    <source>
        <dbReference type="ARBA" id="ARBA00022833"/>
    </source>
</evidence>